<keyword evidence="12" id="KW-0802">TPR repeat</keyword>
<evidence type="ECO:0000259" key="20">
    <source>
        <dbReference type="Pfam" id="PF21371"/>
    </source>
</evidence>
<dbReference type="Pfam" id="PF12862">
    <property type="entry name" value="ANAPC5"/>
    <property type="match status" value="1"/>
</dbReference>
<evidence type="ECO:0000256" key="6">
    <source>
        <dbReference type="ARBA" id="ARBA00022490"/>
    </source>
</evidence>
<feature type="domain" description="Anaphase-promoting complex subunit 5" evidence="19">
    <location>
        <begin position="489"/>
        <end position="585"/>
    </location>
</feature>
<reference evidence="21 22" key="1">
    <citation type="journal article" date="2019" name="Philos. Trans. R. Soc. Lond., B, Biol. Sci.">
        <title>Ant behaviour and brain gene expression of defending hosts depend on the ecological success of the intruding social parasite.</title>
        <authorList>
            <person name="Kaur R."/>
            <person name="Stoldt M."/>
            <person name="Jongepier E."/>
            <person name="Feldmeyer B."/>
            <person name="Menzel F."/>
            <person name="Bornberg-Bauer E."/>
            <person name="Foitzik S."/>
        </authorList>
    </citation>
    <scope>NUCLEOTIDE SEQUENCE [LARGE SCALE GENOMIC DNA]</scope>
    <source>
        <tissue evidence="21">Whole body</tissue>
    </source>
</reference>
<evidence type="ECO:0000256" key="16">
    <source>
        <dbReference type="SAM" id="MobiDB-lite"/>
    </source>
</evidence>
<dbReference type="GO" id="GO:0070979">
    <property type="term" value="P:protein K11-linked ubiquitination"/>
    <property type="evidence" value="ECO:0007669"/>
    <property type="project" value="TreeGrafter"/>
</dbReference>
<feature type="region of interest" description="Disordered" evidence="16">
    <location>
        <begin position="1131"/>
        <end position="1176"/>
    </location>
</feature>
<dbReference type="Proteomes" id="UP000310200">
    <property type="component" value="Unassembled WGS sequence"/>
</dbReference>
<dbReference type="GO" id="GO:0045842">
    <property type="term" value="P:positive regulation of mitotic metaphase/anaphase transition"/>
    <property type="evidence" value="ECO:0007669"/>
    <property type="project" value="TreeGrafter"/>
</dbReference>
<evidence type="ECO:0000256" key="12">
    <source>
        <dbReference type="ARBA" id="ARBA00022803"/>
    </source>
</evidence>
<dbReference type="InterPro" id="IPR003114">
    <property type="entry name" value="Phox_assoc"/>
</dbReference>
<dbReference type="STRING" id="300112.A0A4S2KD66"/>
<evidence type="ECO:0000313" key="21">
    <source>
        <dbReference type="EMBL" id="TGZ45679.1"/>
    </source>
</evidence>
<comment type="similarity">
    <text evidence="4">Belongs to the APC5 family.</text>
</comment>
<dbReference type="Pfam" id="PF21371">
    <property type="entry name" value="Apc5_N"/>
    <property type="match status" value="1"/>
</dbReference>
<evidence type="ECO:0000256" key="14">
    <source>
        <dbReference type="ARBA" id="ARBA00023242"/>
    </source>
</evidence>
<keyword evidence="17" id="KW-0472">Membrane</keyword>
<sequence>MKRQNSAMQAVYTPSDMFFAVVKQAPSVMSPVITTLITRYGRYLIRSVKCYNALFFYAFTKPSLAQLNDEVRAGLLRDKPTAQIVKSPIELRRAHLRGRERYQHLRLYAAVRGRPLLDVPARRDVHAANGNARALQQVDDTDERLSHRRPETESHKGVHDDRVFLESLGIGCPLYLLVLQYRDTVLDALMQQPLVELVIRPFRICFRCLAQTRPSPPLLPGPQHTSTLLLGAPGPPDSGMSMNDSRLYTVNDIFNRMSKEFVTVDGNVRKTVTTVTPYKVATLILIKEYCNDTTKVIKDRRNFCLASLKLIQSADMELAALLNMLYEPYDLHRFADQLEINLDAIHEKGIDELLDLFDNLRRLMESKEHALASPVLSRNSVLGLYVRRMLIFFEKLAFDQVVALYNDMEKYVVKKVNMENTDISAMSKPEDIGPDNKAKTIWGGRQAELLVAQQAHALQTDDHKALSPEELQALVHDLLKSNPYNADAHYLSYLNCIRVNDFCGAVDSLYHCFDRLAPLENRSTPEDRSRTFRYAALNLAVLHTQFNHKEVAQYALKEAIKLAQEAGDNVCLQLAHSWMSYLLSKENKGPLIERSVGKASLLGITHTTGLSLISHAHSYALEAKNPPQVFDILMKSDMLNCQHSMSDLMSVTFAEKSALWAYYGKTEMASLCAQLLLLHNTGDKKQHMFNGPSTCQAIVTVANMLIEFGEYTLADVVLAHAKERFPNSPCNKIWMLSEQLHMFTQLLRQERWSEAEAVARNIFSLDQLESKLKLAEVCLAKGDFPKASEHISAIEEYPDVTAPYVIRAALLSSQITCASSSPDNGTAVVTNCIMRLCSALELAAQNHLSYYKALVKMHLANIQLLMGLPVLALNLVEDAIPTVLGHGGCYDQGKAFMLYGKCLIASAPESPFEARKEVILSGIKTLSKAQALFTKVNAIAKVKSVMHLRSVFYNEIDLLPERNQCAFEFRQMDEQYLTSPTDPFLQPIAHSIYLKYQPRVIVSHRWLRETNNGPKSGVLTEMRIPWPRLVSLIKSTTVACKMEKVIPMSWLNQILLVFSVAAAILSLVVQGWTGLTSLPIYVSISWAVLVTIISVWLSCCLLRLTLKANSPIPLGFMNKWIRERLVGQLGQDSSVDEDGNTEITRKSDDENQKSSNSAQKGSVKRNDGAMSSDNCKNEIPLTRRKKLNVAEMTREINAKCIEIWYKNISNEKSFPDEAQDLLNKFLTRLVWKASKIDKIKLINKLANVLLLHLKEYRRALRRVEKGATASVEEAYKYLHPGSRSASTLEHMLHRLVTVLAQEFLQWELTSSLPCKLLLSILSKRLLITIDTISCPDWLLENLLRLLEAPPNEVATPVKQNINGIITVALSDGITSATAAVIPQQLPKSVSKSSPTAAATTSEDESAALTAAPERPTLCLEGLSTEHRGLWGDSITDADLELEEDKISPVYEEPTDFATTIARLRNLLQQKSTATTPLHAEEKSYVIYEGSQFTNLSIPWTEFHTATDGSQQLYYCIQFDDVEQRGMDLFETTTATVKRQYADFVQLHLSLEEMPSLASVMSELVLPEGGRIELETYLKTLCTRLANECPPQLRHFLRPSSSAGKKADAIAPRLDRFLAKTVTGVFNTLKTVVPGFELDQEEEATPLPTLMPLSDIPWRFVEDIKSKSLASELQQLIAERTEYCTVDTAYEAVDSMEASGDSELLDCWWETINTSYDDEVDELDSNLTLTCTTIDLICELLAGIASNNTLQQEAVVRWTKLLIGNISEPILQKIILRLFDSLSGSSLIWDASRDVANQNGTQLRDKLLRILEEKISYDVKLIFGEDDVHKALNYLLSSCEIKKINLDLNMQMLDALVSELLISCKTNHDPN</sequence>
<comment type="pathway">
    <text evidence="3">Protein modification; protein ubiquitination.</text>
</comment>
<feature type="domain" description="Anaphase-promoting complex subunit 5 N-terminal" evidence="20">
    <location>
        <begin position="275"/>
        <end position="412"/>
    </location>
</feature>
<proteinExistence type="inferred from homology"/>
<keyword evidence="10" id="KW-0498">Mitosis</keyword>
<evidence type="ECO:0000256" key="17">
    <source>
        <dbReference type="SAM" id="Phobius"/>
    </source>
</evidence>
<keyword evidence="9" id="KW-0677">Repeat</keyword>
<accession>A0A4S2KD66</accession>
<dbReference type="InterPro" id="IPR026000">
    <property type="entry name" value="Apc5_dom"/>
</dbReference>
<keyword evidence="17" id="KW-0812">Transmembrane</keyword>
<evidence type="ECO:0000256" key="2">
    <source>
        <dbReference type="ARBA" id="ARBA00004186"/>
    </source>
</evidence>
<dbReference type="EMBL" id="QBLH01003084">
    <property type="protein sequence ID" value="TGZ45679.1"/>
    <property type="molecule type" value="Genomic_DNA"/>
</dbReference>
<feature type="region of interest" description="Disordered" evidence="16">
    <location>
        <begin position="216"/>
        <end position="241"/>
    </location>
</feature>
<dbReference type="Gene3D" id="3.30.1520.10">
    <property type="entry name" value="Phox-like domain"/>
    <property type="match status" value="1"/>
</dbReference>
<dbReference type="Pfam" id="PF02194">
    <property type="entry name" value="PXA"/>
    <property type="match status" value="1"/>
</dbReference>
<keyword evidence="17" id="KW-1133">Transmembrane helix</keyword>
<dbReference type="InterPro" id="IPR048968">
    <property type="entry name" value="Apc5_N"/>
</dbReference>
<keyword evidence="7" id="KW-0597">Phosphoprotein</keyword>
<protein>
    <recommendedName>
        <fullName evidence="5">Anaphase-promoting complex subunit 5</fullName>
    </recommendedName>
</protein>
<keyword evidence="15" id="KW-0131">Cell cycle</keyword>
<evidence type="ECO:0000256" key="5">
    <source>
        <dbReference type="ARBA" id="ARBA00016066"/>
    </source>
</evidence>
<evidence type="ECO:0000256" key="4">
    <source>
        <dbReference type="ARBA" id="ARBA00007450"/>
    </source>
</evidence>
<dbReference type="PANTHER" id="PTHR12830:SF9">
    <property type="entry name" value="ANAPHASE-PROMOTING COMPLEX SUBUNIT 5"/>
    <property type="match status" value="1"/>
</dbReference>
<dbReference type="GO" id="GO:0005680">
    <property type="term" value="C:anaphase-promoting complex"/>
    <property type="evidence" value="ECO:0007669"/>
    <property type="project" value="InterPro"/>
</dbReference>
<evidence type="ECO:0000256" key="7">
    <source>
        <dbReference type="ARBA" id="ARBA00022553"/>
    </source>
</evidence>
<dbReference type="InterPro" id="IPR036871">
    <property type="entry name" value="PX_dom_sf"/>
</dbReference>
<dbReference type="GO" id="GO:0051301">
    <property type="term" value="P:cell division"/>
    <property type="evidence" value="ECO:0007669"/>
    <property type="project" value="UniProtKB-KW"/>
</dbReference>
<dbReference type="CDD" id="cd16270">
    <property type="entry name" value="Apc5_N"/>
    <property type="match status" value="1"/>
</dbReference>
<evidence type="ECO:0000259" key="18">
    <source>
        <dbReference type="Pfam" id="PF02194"/>
    </source>
</evidence>
<feature type="region of interest" description="Disordered" evidence="16">
    <location>
        <begin position="1389"/>
        <end position="1410"/>
    </location>
</feature>
<gene>
    <name evidence="21" type="ORF">DBV15_07894</name>
</gene>
<evidence type="ECO:0000256" key="10">
    <source>
        <dbReference type="ARBA" id="ARBA00022776"/>
    </source>
</evidence>
<feature type="transmembrane region" description="Helical" evidence="17">
    <location>
        <begin position="1050"/>
        <end position="1069"/>
    </location>
</feature>
<keyword evidence="14" id="KW-0539">Nucleus</keyword>
<evidence type="ECO:0000256" key="1">
    <source>
        <dbReference type="ARBA" id="ARBA00004123"/>
    </source>
</evidence>
<dbReference type="GO" id="GO:0005819">
    <property type="term" value="C:spindle"/>
    <property type="evidence" value="ECO:0007669"/>
    <property type="project" value="UniProtKB-SubCell"/>
</dbReference>
<keyword evidence="8" id="KW-0132">Cell division</keyword>
<evidence type="ECO:0000259" key="19">
    <source>
        <dbReference type="Pfam" id="PF12862"/>
    </source>
</evidence>
<feature type="compositionally biased region" description="Basic and acidic residues" evidence="16">
    <location>
        <begin position="1143"/>
        <end position="1152"/>
    </location>
</feature>
<name>A0A4S2KD66_9HYME</name>
<keyword evidence="22" id="KW-1185">Reference proteome</keyword>
<evidence type="ECO:0000256" key="11">
    <source>
        <dbReference type="ARBA" id="ARBA00022786"/>
    </source>
</evidence>
<keyword evidence="13" id="KW-0206">Cytoskeleton</keyword>
<dbReference type="GO" id="GO:0035091">
    <property type="term" value="F:phosphatidylinositol binding"/>
    <property type="evidence" value="ECO:0007669"/>
    <property type="project" value="InterPro"/>
</dbReference>
<evidence type="ECO:0000256" key="13">
    <source>
        <dbReference type="ARBA" id="ARBA00023212"/>
    </source>
</evidence>
<keyword evidence="11" id="KW-0833">Ubl conjugation pathway</keyword>
<evidence type="ECO:0000256" key="15">
    <source>
        <dbReference type="ARBA" id="ARBA00023306"/>
    </source>
</evidence>
<dbReference type="SUPFAM" id="SSF64268">
    <property type="entry name" value="PX domain"/>
    <property type="match status" value="1"/>
</dbReference>
<evidence type="ECO:0000256" key="3">
    <source>
        <dbReference type="ARBA" id="ARBA00004906"/>
    </source>
</evidence>
<evidence type="ECO:0000313" key="22">
    <source>
        <dbReference type="Proteomes" id="UP000310200"/>
    </source>
</evidence>
<organism evidence="21 22">
    <name type="scientific">Temnothorax longispinosus</name>
    <dbReference type="NCBI Taxonomy" id="300112"/>
    <lineage>
        <taxon>Eukaryota</taxon>
        <taxon>Metazoa</taxon>
        <taxon>Ecdysozoa</taxon>
        <taxon>Arthropoda</taxon>
        <taxon>Hexapoda</taxon>
        <taxon>Insecta</taxon>
        <taxon>Pterygota</taxon>
        <taxon>Neoptera</taxon>
        <taxon>Endopterygota</taxon>
        <taxon>Hymenoptera</taxon>
        <taxon>Apocrita</taxon>
        <taxon>Aculeata</taxon>
        <taxon>Formicoidea</taxon>
        <taxon>Formicidae</taxon>
        <taxon>Myrmicinae</taxon>
        <taxon>Temnothorax</taxon>
    </lineage>
</organism>
<evidence type="ECO:0000256" key="8">
    <source>
        <dbReference type="ARBA" id="ARBA00022618"/>
    </source>
</evidence>
<dbReference type="PANTHER" id="PTHR12830">
    <property type="entry name" value="ANAPHASE-PROMOTING COMPLEX SUBUNIT 5"/>
    <property type="match status" value="1"/>
</dbReference>
<keyword evidence="6" id="KW-0963">Cytoplasm</keyword>
<feature type="domain" description="PXA" evidence="18">
    <location>
        <begin position="1191"/>
        <end position="1342"/>
    </location>
</feature>
<feature type="transmembrane region" description="Helical" evidence="17">
    <location>
        <begin position="1081"/>
        <end position="1104"/>
    </location>
</feature>
<comment type="subcellular location">
    <subcellularLocation>
        <location evidence="2">Cytoplasm</location>
        <location evidence="2">Cytoskeleton</location>
        <location evidence="2">Spindle</location>
    </subcellularLocation>
    <subcellularLocation>
        <location evidence="1">Nucleus</location>
    </subcellularLocation>
</comment>
<dbReference type="InterPro" id="IPR037679">
    <property type="entry name" value="Apc5"/>
</dbReference>
<evidence type="ECO:0000256" key="9">
    <source>
        <dbReference type="ARBA" id="ARBA00022737"/>
    </source>
</evidence>
<comment type="caution">
    <text evidence="21">The sequence shown here is derived from an EMBL/GenBank/DDBJ whole genome shotgun (WGS) entry which is preliminary data.</text>
</comment>
<dbReference type="GO" id="GO:0031145">
    <property type="term" value="P:anaphase-promoting complex-dependent catabolic process"/>
    <property type="evidence" value="ECO:0007669"/>
    <property type="project" value="TreeGrafter"/>
</dbReference>